<evidence type="ECO:0000313" key="2">
    <source>
        <dbReference type="Proteomes" id="UP000077266"/>
    </source>
</evidence>
<protein>
    <submittedName>
        <fullName evidence="1">Uncharacterized protein</fullName>
    </submittedName>
</protein>
<dbReference type="EMBL" id="KV425954">
    <property type="protein sequence ID" value="KZV95630.1"/>
    <property type="molecule type" value="Genomic_DNA"/>
</dbReference>
<sequence length="77" mass="8352">MQITEQLGSLSLSAVTCMTSPTSPYFPSVPLPTEVNAWWAPFFDESQLPIDFASTSPAPAQSSQGNACQIDWSIQPF</sequence>
<proteinExistence type="predicted"/>
<name>A0A165K105_EXIGL</name>
<keyword evidence="2" id="KW-1185">Reference proteome</keyword>
<dbReference type="InParanoid" id="A0A165K105"/>
<organism evidence="1 2">
    <name type="scientific">Exidia glandulosa HHB12029</name>
    <dbReference type="NCBI Taxonomy" id="1314781"/>
    <lineage>
        <taxon>Eukaryota</taxon>
        <taxon>Fungi</taxon>
        <taxon>Dikarya</taxon>
        <taxon>Basidiomycota</taxon>
        <taxon>Agaricomycotina</taxon>
        <taxon>Agaricomycetes</taxon>
        <taxon>Auriculariales</taxon>
        <taxon>Exidiaceae</taxon>
        <taxon>Exidia</taxon>
    </lineage>
</organism>
<reference evidence="1 2" key="1">
    <citation type="journal article" date="2016" name="Mol. Biol. Evol.">
        <title>Comparative Genomics of Early-Diverging Mushroom-Forming Fungi Provides Insights into the Origins of Lignocellulose Decay Capabilities.</title>
        <authorList>
            <person name="Nagy L.G."/>
            <person name="Riley R."/>
            <person name="Tritt A."/>
            <person name="Adam C."/>
            <person name="Daum C."/>
            <person name="Floudas D."/>
            <person name="Sun H."/>
            <person name="Yadav J.S."/>
            <person name="Pangilinan J."/>
            <person name="Larsson K.H."/>
            <person name="Matsuura K."/>
            <person name="Barry K."/>
            <person name="Labutti K."/>
            <person name="Kuo R."/>
            <person name="Ohm R.A."/>
            <person name="Bhattacharya S.S."/>
            <person name="Shirouzu T."/>
            <person name="Yoshinaga Y."/>
            <person name="Martin F.M."/>
            <person name="Grigoriev I.V."/>
            <person name="Hibbett D.S."/>
        </authorList>
    </citation>
    <scope>NUCLEOTIDE SEQUENCE [LARGE SCALE GENOMIC DNA]</scope>
    <source>
        <strain evidence="1 2">HHB12029</strain>
    </source>
</reference>
<evidence type="ECO:0000313" key="1">
    <source>
        <dbReference type="EMBL" id="KZV95630.1"/>
    </source>
</evidence>
<dbReference type="AlphaFoldDB" id="A0A165K105"/>
<accession>A0A165K105</accession>
<dbReference type="Proteomes" id="UP000077266">
    <property type="component" value="Unassembled WGS sequence"/>
</dbReference>
<gene>
    <name evidence="1" type="ORF">EXIGLDRAFT_735030</name>
</gene>